<feature type="domain" description="NET" evidence="7">
    <location>
        <begin position="331"/>
        <end position="412"/>
    </location>
</feature>
<keyword evidence="9" id="KW-1185">Reference proteome</keyword>
<dbReference type="Proteomes" id="UP000541444">
    <property type="component" value="Unassembled WGS sequence"/>
</dbReference>
<sequence length="515" mass="57925">MASALLASRNEAYFGERDVYMRKKSDSFSHLLKSSKNPKRNPNITNIDDSTTSSAAPALSVNSSSLNHHHEEYVRFRIAGCSRGELRDLKRRLVSELEQVRTLSHRIESSKKVRSMDDPGKHLSEMMKKCGRFLSKLMKKKNSWVFNVPVDVDGMRLHDYYQIIKHPMDLGTVKRKLFDNLYHSPLDFSSDVRLTFKNALMYNPKGHDVYNMAQEMLNFFVEMFDPAFKVYEAEHQMIVGDANVGVQRQRTLRRVVGVAEDEMEMTWSRIPTTPDSARRPTTNKPIVPRSIPIPEIVRKPPDSIQHPNPKPIPNNNVPYEFKSALLKKGKPKARDPNKREMTFEEKRKLSFNLQDIPQEKMDNVVQIIRKRNPTLSQDGDEIELDIEVLDTETLWELDRFITNHKKFISKMNRLAVHTDKSPVSDMVEVAAKRSENGEMGRGVEEEVDIGDEMPATAFPSVEIAKDAGGASRSSSSSSSSSSDGSSSSDSDSGSSSGSDSDAGDGGVGSKVSPRS</sequence>
<evidence type="ECO:0000256" key="2">
    <source>
        <dbReference type="ARBA" id="ARBA00023117"/>
    </source>
</evidence>
<dbReference type="InterPro" id="IPR038336">
    <property type="entry name" value="NET_sf"/>
</dbReference>
<accession>A0A7J7LXR5</accession>
<evidence type="ECO:0000256" key="4">
    <source>
        <dbReference type="PROSITE-ProRule" id="PRU00035"/>
    </source>
</evidence>
<dbReference type="PANTHER" id="PTHR45926">
    <property type="entry name" value="OSJNBA0053K19.4 PROTEIN"/>
    <property type="match status" value="1"/>
</dbReference>
<dbReference type="SMART" id="SM00297">
    <property type="entry name" value="BROMO"/>
    <property type="match status" value="1"/>
</dbReference>
<keyword evidence="2 4" id="KW-0103">Bromodomain</keyword>
<feature type="domain" description="Bromo" evidence="6">
    <location>
        <begin position="138"/>
        <end position="210"/>
    </location>
</feature>
<gene>
    <name evidence="8" type="ORF">GIB67_003260</name>
</gene>
<dbReference type="PROSITE" id="PS51525">
    <property type="entry name" value="NET"/>
    <property type="match status" value="1"/>
</dbReference>
<dbReference type="PRINTS" id="PR00503">
    <property type="entry name" value="BROMODOMAIN"/>
</dbReference>
<evidence type="ECO:0000256" key="1">
    <source>
        <dbReference type="ARBA" id="ARBA00023015"/>
    </source>
</evidence>
<evidence type="ECO:0000259" key="7">
    <source>
        <dbReference type="PROSITE" id="PS51525"/>
    </source>
</evidence>
<evidence type="ECO:0000256" key="5">
    <source>
        <dbReference type="SAM" id="MobiDB-lite"/>
    </source>
</evidence>
<evidence type="ECO:0000313" key="8">
    <source>
        <dbReference type="EMBL" id="KAF6147362.1"/>
    </source>
</evidence>
<dbReference type="SUPFAM" id="SSF47370">
    <property type="entry name" value="Bromodomain"/>
    <property type="match status" value="1"/>
</dbReference>
<dbReference type="InterPro" id="IPR027353">
    <property type="entry name" value="NET_dom"/>
</dbReference>
<dbReference type="Gene3D" id="1.20.920.10">
    <property type="entry name" value="Bromodomain-like"/>
    <property type="match status" value="1"/>
</dbReference>
<dbReference type="Pfam" id="PF00439">
    <property type="entry name" value="Bromodomain"/>
    <property type="match status" value="1"/>
</dbReference>
<proteinExistence type="predicted"/>
<reference evidence="8 9" key="1">
    <citation type="journal article" date="2020" name="IScience">
        <title>Genome Sequencing of the Endangered Kingdonia uniflora (Circaeasteraceae, Ranunculales) Reveals Potential Mechanisms of Evolutionary Specialization.</title>
        <authorList>
            <person name="Sun Y."/>
            <person name="Deng T."/>
            <person name="Zhang A."/>
            <person name="Moore M.J."/>
            <person name="Landis J.B."/>
            <person name="Lin N."/>
            <person name="Zhang H."/>
            <person name="Zhang X."/>
            <person name="Huang J."/>
            <person name="Zhang X."/>
            <person name="Sun H."/>
            <person name="Wang H."/>
        </authorList>
    </citation>
    <scope>NUCLEOTIDE SEQUENCE [LARGE SCALE GENOMIC DNA]</scope>
    <source>
        <strain evidence="8">TB1705</strain>
        <tissue evidence="8">Leaf</tissue>
    </source>
</reference>
<dbReference type="PROSITE" id="PS50014">
    <property type="entry name" value="BROMODOMAIN_2"/>
    <property type="match status" value="1"/>
</dbReference>
<feature type="region of interest" description="Disordered" evidence="5">
    <location>
        <begin position="433"/>
        <end position="515"/>
    </location>
</feature>
<evidence type="ECO:0000259" key="6">
    <source>
        <dbReference type="PROSITE" id="PS50014"/>
    </source>
</evidence>
<keyword evidence="1" id="KW-0805">Transcription regulation</keyword>
<dbReference type="Gene3D" id="1.20.1270.220">
    <property type="match status" value="1"/>
</dbReference>
<feature type="region of interest" description="Disordered" evidence="5">
    <location>
        <begin position="31"/>
        <end position="59"/>
    </location>
</feature>
<dbReference type="OrthoDB" id="21449at2759"/>
<dbReference type="InterPro" id="IPR036427">
    <property type="entry name" value="Bromodomain-like_sf"/>
</dbReference>
<feature type="compositionally biased region" description="Polar residues" evidence="5">
    <location>
        <begin position="32"/>
        <end position="55"/>
    </location>
</feature>
<keyword evidence="3" id="KW-0804">Transcription</keyword>
<feature type="compositionally biased region" description="Low complexity" evidence="5">
    <location>
        <begin position="466"/>
        <end position="500"/>
    </location>
</feature>
<protein>
    <submittedName>
        <fullName evidence="8">Uncharacterized protein</fullName>
    </submittedName>
</protein>
<name>A0A7J7LXR5_9MAGN</name>
<dbReference type="InterPro" id="IPR001487">
    <property type="entry name" value="Bromodomain"/>
</dbReference>
<dbReference type="Pfam" id="PF17035">
    <property type="entry name" value="BET"/>
    <property type="match status" value="1"/>
</dbReference>
<feature type="compositionally biased region" description="Basic and acidic residues" evidence="5">
    <location>
        <begin position="433"/>
        <end position="444"/>
    </location>
</feature>
<organism evidence="8 9">
    <name type="scientific">Kingdonia uniflora</name>
    <dbReference type="NCBI Taxonomy" id="39325"/>
    <lineage>
        <taxon>Eukaryota</taxon>
        <taxon>Viridiplantae</taxon>
        <taxon>Streptophyta</taxon>
        <taxon>Embryophyta</taxon>
        <taxon>Tracheophyta</taxon>
        <taxon>Spermatophyta</taxon>
        <taxon>Magnoliopsida</taxon>
        <taxon>Ranunculales</taxon>
        <taxon>Circaeasteraceae</taxon>
        <taxon>Kingdonia</taxon>
    </lineage>
</organism>
<dbReference type="EMBL" id="JACGCM010001912">
    <property type="protein sequence ID" value="KAF6147362.1"/>
    <property type="molecule type" value="Genomic_DNA"/>
</dbReference>
<evidence type="ECO:0000256" key="3">
    <source>
        <dbReference type="ARBA" id="ARBA00023163"/>
    </source>
</evidence>
<evidence type="ECO:0000313" key="9">
    <source>
        <dbReference type="Proteomes" id="UP000541444"/>
    </source>
</evidence>
<dbReference type="AlphaFoldDB" id="A0A7J7LXR5"/>
<comment type="caution">
    <text evidence="8">The sequence shown here is derived from an EMBL/GenBank/DDBJ whole genome shotgun (WGS) entry which is preliminary data.</text>
</comment>